<feature type="domain" description="ANTAR" evidence="1">
    <location>
        <begin position="8"/>
        <end position="69"/>
    </location>
</feature>
<dbReference type="GO" id="GO:0003723">
    <property type="term" value="F:RNA binding"/>
    <property type="evidence" value="ECO:0007669"/>
    <property type="project" value="InterPro"/>
</dbReference>
<dbReference type="AlphaFoldDB" id="I4F0D8"/>
<proteinExistence type="predicted"/>
<dbReference type="eggNOG" id="COG2203">
    <property type="taxonomic scope" value="Bacteria"/>
</dbReference>
<keyword evidence="3" id="KW-1185">Reference proteome</keyword>
<dbReference type="InterPro" id="IPR005561">
    <property type="entry name" value="ANTAR"/>
</dbReference>
<evidence type="ECO:0000259" key="1">
    <source>
        <dbReference type="PROSITE" id="PS50921"/>
    </source>
</evidence>
<dbReference type="STRING" id="477641.MODMU_3691"/>
<sequence length="119" mass="12912">MSEQVSTLAAALLRAENLQMALQHCRTIGMAMGILIERHKVTEDQAFDLLRDASNRTNVKLWKIADQLVRTRVLTADVRQAASRSPAFATSAHVEPRPALDGLRVCEVAPAGIAITHGG</sequence>
<organism evidence="2 3">
    <name type="scientific">Modestobacter italicus (strain DSM 44449 / CECT 9708 / BC 501)</name>
    <dbReference type="NCBI Taxonomy" id="2732864"/>
    <lineage>
        <taxon>Bacteria</taxon>
        <taxon>Bacillati</taxon>
        <taxon>Actinomycetota</taxon>
        <taxon>Actinomycetes</taxon>
        <taxon>Geodermatophilales</taxon>
        <taxon>Geodermatophilaceae</taxon>
        <taxon>Modestobacter</taxon>
    </lineage>
</organism>
<dbReference type="HOGENOM" id="CLU_2058732_0_0_11"/>
<name>I4F0D8_MODI5</name>
<dbReference type="EMBL" id="FO203431">
    <property type="protein sequence ID" value="CCH89101.1"/>
    <property type="molecule type" value="Genomic_DNA"/>
</dbReference>
<dbReference type="InterPro" id="IPR011006">
    <property type="entry name" value="CheY-like_superfamily"/>
</dbReference>
<dbReference type="PROSITE" id="PS50921">
    <property type="entry name" value="ANTAR"/>
    <property type="match status" value="1"/>
</dbReference>
<evidence type="ECO:0000313" key="2">
    <source>
        <dbReference type="EMBL" id="CCH89101.1"/>
    </source>
</evidence>
<reference evidence="2 3" key="1">
    <citation type="journal article" date="2012" name="J. Bacteriol.">
        <title>Genome Sequence of Radiation-Resistant Modestobacter marinus Strain BC501, a Representative Actinobacterium That Thrives on Calcareous Stone Surfaces.</title>
        <authorList>
            <person name="Normand P."/>
            <person name="Gury J."/>
            <person name="Pujic P."/>
            <person name="Chouaia B."/>
            <person name="Crotti E."/>
            <person name="Brusetti L."/>
            <person name="Daffonchio D."/>
            <person name="Vacherie B."/>
            <person name="Barbe V."/>
            <person name="Medigue C."/>
            <person name="Calteau A."/>
            <person name="Ghodhbane-Gtari F."/>
            <person name="Essoussi I."/>
            <person name="Nouioui I."/>
            <person name="Abbassi-Ghozzi I."/>
            <person name="Gtari M."/>
        </authorList>
    </citation>
    <scope>NUCLEOTIDE SEQUENCE [LARGE SCALE GENOMIC DNA]</scope>
    <source>
        <strain evidence="3">BC 501</strain>
    </source>
</reference>
<accession>I4F0D8</accession>
<dbReference type="Pfam" id="PF03861">
    <property type="entry name" value="ANTAR"/>
    <property type="match status" value="1"/>
</dbReference>
<dbReference type="SUPFAM" id="SSF52172">
    <property type="entry name" value="CheY-like"/>
    <property type="match status" value="1"/>
</dbReference>
<dbReference type="KEGG" id="mmar:MODMU_3691"/>
<dbReference type="OrthoDB" id="3688893at2"/>
<evidence type="ECO:0000313" key="3">
    <source>
        <dbReference type="Proteomes" id="UP000006461"/>
    </source>
</evidence>
<protein>
    <recommendedName>
        <fullName evidence="1">ANTAR domain-containing protein</fullName>
    </recommendedName>
</protein>
<gene>
    <name evidence="2" type="ordered locus">MODMU_3691</name>
</gene>
<dbReference type="Gene3D" id="1.10.10.10">
    <property type="entry name" value="Winged helix-like DNA-binding domain superfamily/Winged helix DNA-binding domain"/>
    <property type="match status" value="1"/>
</dbReference>
<dbReference type="Proteomes" id="UP000006461">
    <property type="component" value="Chromosome"/>
</dbReference>
<dbReference type="InterPro" id="IPR036388">
    <property type="entry name" value="WH-like_DNA-bd_sf"/>
</dbReference>
<dbReference type="SMART" id="SM01012">
    <property type="entry name" value="ANTAR"/>
    <property type="match status" value="1"/>
</dbReference>